<proteinExistence type="predicted"/>
<organism evidence="2 3">
    <name type="scientific">Thalictrum thalictroides</name>
    <name type="common">Rue-anemone</name>
    <name type="synonym">Anemone thalictroides</name>
    <dbReference type="NCBI Taxonomy" id="46969"/>
    <lineage>
        <taxon>Eukaryota</taxon>
        <taxon>Viridiplantae</taxon>
        <taxon>Streptophyta</taxon>
        <taxon>Embryophyta</taxon>
        <taxon>Tracheophyta</taxon>
        <taxon>Spermatophyta</taxon>
        <taxon>Magnoliopsida</taxon>
        <taxon>Ranunculales</taxon>
        <taxon>Ranunculaceae</taxon>
        <taxon>Thalictroideae</taxon>
        <taxon>Thalictrum</taxon>
    </lineage>
</organism>
<dbReference type="AlphaFoldDB" id="A0A7J6XCD9"/>
<dbReference type="EMBL" id="JABWDY010002449">
    <property type="protein sequence ID" value="KAF5206647.1"/>
    <property type="molecule type" value="Genomic_DNA"/>
</dbReference>
<evidence type="ECO:0000256" key="1">
    <source>
        <dbReference type="SAM" id="Phobius"/>
    </source>
</evidence>
<evidence type="ECO:0000313" key="3">
    <source>
        <dbReference type="Proteomes" id="UP000554482"/>
    </source>
</evidence>
<dbReference type="OrthoDB" id="1926777at2759"/>
<keyword evidence="1" id="KW-1133">Transmembrane helix</keyword>
<feature type="transmembrane region" description="Helical" evidence="1">
    <location>
        <begin position="44"/>
        <end position="68"/>
    </location>
</feature>
<reference evidence="2 3" key="1">
    <citation type="submission" date="2020-06" db="EMBL/GenBank/DDBJ databases">
        <title>Transcriptomic and genomic resources for Thalictrum thalictroides and T. hernandezii: Facilitating candidate gene discovery in an emerging model plant lineage.</title>
        <authorList>
            <person name="Arias T."/>
            <person name="Riano-Pachon D.M."/>
            <person name="Di Stilio V.S."/>
        </authorList>
    </citation>
    <scope>NUCLEOTIDE SEQUENCE [LARGE SCALE GENOMIC DNA]</scope>
    <source>
        <strain evidence="3">cv. WT478/WT964</strain>
        <tissue evidence="2">Leaves</tissue>
    </source>
</reference>
<dbReference type="Pfam" id="PF11820">
    <property type="entry name" value="DUF3339"/>
    <property type="match status" value="1"/>
</dbReference>
<evidence type="ECO:0000313" key="2">
    <source>
        <dbReference type="EMBL" id="KAF5206647.1"/>
    </source>
</evidence>
<name>A0A7J6XCD9_THATH</name>
<dbReference type="PANTHER" id="PTHR33128">
    <property type="entry name" value="OS05G0103400 PROTEIN"/>
    <property type="match status" value="1"/>
</dbReference>
<dbReference type="PANTHER" id="PTHR33128:SF54">
    <property type="entry name" value="OS01G0849500 PROTEIN"/>
    <property type="match status" value="1"/>
</dbReference>
<keyword evidence="1" id="KW-0472">Membrane</keyword>
<gene>
    <name evidence="2" type="ORF">FRX31_003763</name>
</gene>
<comment type="caution">
    <text evidence="2">The sequence shown here is derived from an EMBL/GenBank/DDBJ whole genome shotgun (WGS) entry which is preliminary data.</text>
</comment>
<dbReference type="Proteomes" id="UP000554482">
    <property type="component" value="Unassembled WGS sequence"/>
</dbReference>
<feature type="transmembrane region" description="Helical" evidence="1">
    <location>
        <begin position="6"/>
        <end position="23"/>
    </location>
</feature>
<keyword evidence="3" id="KW-1185">Reference proteome</keyword>
<protein>
    <submittedName>
        <fullName evidence="2">Putative transmembrane protein</fullName>
    </submittedName>
</protein>
<keyword evidence="1 2" id="KW-0812">Transmembrane</keyword>
<dbReference type="InterPro" id="IPR021775">
    <property type="entry name" value="DUF3339"/>
</dbReference>
<accession>A0A7J6XCD9</accession>
<sequence length="69" mass="7755">MKDWAAPIIATALFGFLTPGLLFQMPGKHRPVDFINMKTSLISIMVHAVIYGLLLLLLLIVLHVHLYVK</sequence>